<evidence type="ECO:0000313" key="13">
    <source>
        <dbReference type="Proteomes" id="UP000324022"/>
    </source>
</evidence>
<dbReference type="Pfam" id="PF00999">
    <property type="entry name" value="Na_H_Exchanger"/>
    <property type="match status" value="2"/>
</dbReference>
<dbReference type="OrthoDB" id="1288932at2759"/>
<sequence>MNASTDALPYTSPSIVTVLVLASYLLFLSIFYHAFQKLFSAGILGPLVLGAIYARPLGNILPEDVQSTILAIGYLGLILLIVQGGLEARMDILSSPKNLTMALLVGATGVVLPIGISMALLPPGFGYGYLESFAIGAALASTSLGTTFAVLSSFNGSSDKTAASRHQTEDGNAENGIADTRIGTILVGAALLDDIVGLVITSVITALGSSSESQHGSSSGGGVIDAIKPWTIARPIVSSFLLLVVSWLLTQFALAPLARRIAVPYIARLVHSARTHVRFDGPVAEFQASGAHKVLKAFHTNCRLQQLVAMTLLISTVLAYSVISEEIGSSLLIGAFCAGAMMKYLYALWDEEDDRKSTVLHADAVKVWSPDHLLSNTTALGVVQDVILMPFFFSSIGSAIPVKSMFQGTTVWRGIIFAGLMAFAKVCAGGWVLLADLLEHKWSERRSEEQAQKHVPRQQSDLDNATSLELQPAPAGEGAVSSALASPLARRSSIQAEVVSAISLPANPSPAPLERPLVWPAALFLGTALMSRGEIGFLVINIARQGGLVDQQAFNVGIWAIVLNTLAGPVSIGILMRSKYGQNIMGRGENSHLGRWS</sequence>
<feature type="transmembrane region" description="Helical" evidence="10">
    <location>
        <begin position="330"/>
        <end position="349"/>
    </location>
</feature>
<reference evidence="12 13" key="1">
    <citation type="submission" date="2018-03" db="EMBL/GenBank/DDBJ databases">
        <authorList>
            <person name="Guldener U."/>
        </authorList>
    </citation>
    <scope>NUCLEOTIDE SEQUENCE [LARGE SCALE GENOMIC DNA]</scope>
    <source>
        <strain evidence="12 13">NBRC100155</strain>
    </source>
</reference>
<keyword evidence="8 10" id="KW-0472">Membrane</keyword>
<dbReference type="InterPro" id="IPR006153">
    <property type="entry name" value="Cation/H_exchanger_TM"/>
</dbReference>
<evidence type="ECO:0000256" key="1">
    <source>
        <dbReference type="ARBA" id="ARBA00004141"/>
    </source>
</evidence>
<feature type="transmembrane region" description="Helical" evidence="10">
    <location>
        <begin position="12"/>
        <end position="31"/>
    </location>
</feature>
<dbReference type="GO" id="GO:0016020">
    <property type="term" value="C:membrane"/>
    <property type="evidence" value="ECO:0007669"/>
    <property type="project" value="UniProtKB-SubCell"/>
</dbReference>
<feature type="domain" description="Cation/H+ exchanger transmembrane" evidence="11">
    <location>
        <begin position="27"/>
        <end position="260"/>
    </location>
</feature>
<dbReference type="InterPro" id="IPR038770">
    <property type="entry name" value="Na+/solute_symporter_sf"/>
</dbReference>
<evidence type="ECO:0000256" key="8">
    <source>
        <dbReference type="ARBA" id="ARBA00023136"/>
    </source>
</evidence>
<feature type="transmembrane region" description="Helical" evidence="10">
    <location>
        <begin position="68"/>
        <end position="86"/>
    </location>
</feature>
<dbReference type="AlphaFoldDB" id="A0A5C3EM14"/>
<evidence type="ECO:0000256" key="9">
    <source>
        <dbReference type="ARBA" id="ARBA00023201"/>
    </source>
</evidence>
<accession>A0A5C3EM14</accession>
<evidence type="ECO:0000256" key="5">
    <source>
        <dbReference type="ARBA" id="ARBA00022989"/>
    </source>
</evidence>
<evidence type="ECO:0000256" key="7">
    <source>
        <dbReference type="ARBA" id="ARBA00023065"/>
    </source>
</evidence>
<dbReference type="GO" id="GO:0006814">
    <property type="term" value="P:sodium ion transport"/>
    <property type="evidence" value="ECO:0007669"/>
    <property type="project" value="UniProtKB-KW"/>
</dbReference>
<feature type="transmembrane region" description="Helical" evidence="10">
    <location>
        <begin position="38"/>
        <end position="56"/>
    </location>
</feature>
<evidence type="ECO:0000256" key="3">
    <source>
        <dbReference type="ARBA" id="ARBA00022449"/>
    </source>
</evidence>
<feature type="domain" description="Cation/H+ exchanger transmembrane" evidence="11">
    <location>
        <begin position="303"/>
        <end position="433"/>
    </location>
</feature>
<protein>
    <recommendedName>
        <fullName evidence="11">Cation/H+ exchanger transmembrane domain-containing protein</fullName>
    </recommendedName>
</protein>
<evidence type="ECO:0000313" key="12">
    <source>
        <dbReference type="EMBL" id="SPO31492.1"/>
    </source>
</evidence>
<evidence type="ECO:0000256" key="6">
    <source>
        <dbReference type="ARBA" id="ARBA00023053"/>
    </source>
</evidence>
<keyword evidence="5 10" id="KW-1133">Transmembrane helix</keyword>
<proteinExistence type="predicted"/>
<evidence type="ECO:0000259" key="11">
    <source>
        <dbReference type="Pfam" id="PF00999"/>
    </source>
</evidence>
<evidence type="ECO:0000256" key="2">
    <source>
        <dbReference type="ARBA" id="ARBA00022448"/>
    </source>
</evidence>
<keyword evidence="7" id="KW-0406">Ion transport</keyword>
<keyword evidence="4 10" id="KW-0812">Transmembrane</keyword>
<feature type="transmembrane region" description="Helical" evidence="10">
    <location>
        <begin position="414"/>
        <end position="434"/>
    </location>
</feature>
<feature type="transmembrane region" description="Helical" evidence="10">
    <location>
        <begin position="133"/>
        <end position="151"/>
    </location>
</feature>
<comment type="subcellular location">
    <subcellularLocation>
        <location evidence="1">Membrane</location>
        <topology evidence="1">Multi-pass membrane protein</topology>
    </subcellularLocation>
</comment>
<feature type="transmembrane region" description="Helical" evidence="10">
    <location>
        <begin position="517"/>
        <end position="542"/>
    </location>
</feature>
<dbReference type="PANTHER" id="PTHR43562:SF3">
    <property type="entry name" value="SODIUM ION_PROTON EXCHANGER (EUROFUNG)"/>
    <property type="match status" value="1"/>
</dbReference>
<organism evidence="12 13">
    <name type="scientific">Ustilago trichophora</name>
    <dbReference type="NCBI Taxonomy" id="86804"/>
    <lineage>
        <taxon>Eukaryota</taxon>
        <taxon>Fungi</taxon>
        <taxon>Dikarya</taxon>
        <taxon>Basidiomycota</taxon>
        <taxon>Ustilaginomycotina</taxon>
        <taxon>Ustilaginomycetes</taxon>
        <taxon>Ustilaginales</taxon>
        <taxon>Ustilaginaceae</taxon>
        <taxon>Ustilago</taxon>
    </lineage>
</organism>
<feature type="transmembrane region" description="Helical" evidence="10">
    <location>
        <begin position="98"/>
        <end position="121"/>
    </location>
</feature>
<keyword evidence="2" id="KW-0813">Transport</keyword>
<keyword evidence="3" id="KW-0050">Antiport</keyword>
<dbReference type="Gene3D" id="1.20.1530.20">
    <property type="match status" value="3"/>
</dbReference>
<dbReference type="PANTHER" id="PTHR43562">
    <property type="entry name" value="NAPA-TYPE SODIUM/HYDROGEN ANTIPORTER"/>
    <property type="match status" value="1"/>
</dbReference>
<evidence type="ECO:0000256" key="10">
    <source>
        <dbReference type="SAM" id="Phobius"/>
    </source>
</evidence>
<keyword evidence="6" id="KW-0915">Sodium</keyword>
<evidence type="ECO:0000256" key="4">
    <source>
        <dbReference type="ARBA" id="ARBA00022692"/>
    </source>
</evidence>
<dbReference type="GO" id="GO:1902600">
    <property type="term" value="P:proton transmembrane transport"/>
    <property type="evidence" value="ECO:0007669"/>
    <property type="project" value="InterPro"/>
</dbReference>
<name>A0A5C3EM14_9BASI</name>
<dbReference type="EMBL" id="OOIN01000038">
    <property type="protein sequence ID" value="SPO31492.1"/>
    <property type="molecule type" value="Genomic_DNA"/>
</dbReference>
<feature type="transmembrane region" description="Helical" evidence="10">
    <location>
        <begin position="236"/>
        <end position="255"/>
    </location>
</feature>
<dbReference type="Proteomes" id="UP000324022">
    <property type="component" value="Unassembled WGS sequence"/>
</dbReference>
<dbReference type="GO" id="GO:0015297">
    <property type="term" value="F:antiporter activity"/>
    <property type="evidence" value="ECO:0007669"/>
    <property type="project" value="UniProtKB-KW"/>
</dbReference>
<gene>
    <name evidence="12" type="ORF">UTRI_06622</name>
</gene>
<keyword evidence="9" id="KW-0739">Sodium transport</keyword>
<feature type="transmembrane region" description="Helical" evidence="10">
    <location>
        <begin position="554"/>
        <end position="576"/>
    </location>
</feature>
<feature type="transmembrane region" description="Helical" evidence="10">
    <location>
        <begin position="304"/>
        <end position="323"/>
    </location>
</feature>
<keyword evidence="13" id="KW-1185">Reference proteome</keyword>